<sequence>VAQAVVTAGAIKATGFTAGLVKVHLRNKGYRLWNPDLAPYLHPTTLPQGLAADSQGIYRHKQQQFLNIDDGIHAVQRTAKGDQWELPHPTDPQAYKPPLLSNGVGGWRHAHESSRDWDDLKLIKRLGPDAANIKQPMVEPILLIGGVDTAALRQVHQDVLRPAPKLRDTVKHFNLQQELKEFDLNRAEGASVTPHSPFIQLYLVCSLRDWPTNRTLKIVDEQQNVLISQGTGPIEIRIPEARFRKGELLHALEQQLSQAEFNRLMPNLYLTYLTKVENLARNLHATAQTRHQTLFTWLKSINDKTNDPIQTDIHALVPELSKSHLEEMAAVLGPQERTRLQREKSLSSLQRWEAEQYASDARNRAVYEGVYLDSMNNSDSVPLILHSLEQLPGWPPLRQIEVNKSNGQLLYRIGDKSAATHHILVTERDMYATYDGVTKKRLHESTTLFDAIGQTLSNTERDNLLQQSGAKDLREAVRKACSRSQAQEAPLRAAINREQAVAGEGQPFDPLFAAPTPPEGLTLRADGTYQSLAQPDGSYRYYVQEQGAYFQIKPDGSDWRLIDARSRFRAYQPYVRRKTGGGWEIDPVNGALLGGLKDLPSSPDDSMDTSSSDFITAESSASEYESATEGTVELRYSANELAYMRSMRGYQYSQNYRRIYDRANNGRYPLRDEQGLPMRIRHIQSHSKSLITGEVRKSDVLRPYIRWEGFEDVARLYEDKLELVTFTAAHQKFAPEAAMIGEAAVVSRRAISKGEPLGVYGGEVLPYEIARRRRDPYLMQIRDIRPTSPYALNMQPVLSGDNILSRINTIFEYENGQPVRQAATGYNTEAAQFRVMTQVGEKPQEQAILTALFATQDIPAATELRWNYQYDEATIRAIFQR</sequence>
<reference evidence="1 2" key="1">
    <citation type="journal article" date="2021" name="Int. J. Syst. Evol. Microbiol.">
        <title>Pseudomonas lactucae sp. nov., a pathogen causing bacterial rot of lettuce in Japan.</title>
        <authorList>
            <person name="Sawada H."/>
            <person name="Fujikawa T."/>
            <person name="Satou M."/>
        </authorList>
    </citation>
    <scope>NUCLEOTIDE SEQUENCE [LARGE SCALE GENOMIC DNA]</scope>
    <source>
        <strain evidence="1 2">MAFF 301381</strain>
    </source>
</reference>
<reference evidence="1 2" key="2">
    <citation type="journal article" date="2023" name="Plant Pathol.">
        <title>Dismantling and reorganizing Pseudomonas marginalis sensu#lato.</title>
        <authorList>
            <person name="Sawada H."/>
            <person name="Fujikawa T."/>
            <person name="Satou M."/>
        </authorList>
    </citation>
    <scope>NUCLEOTIDE SEQUENCE [LARGE SCALE GENOMIC DNA]</scope>
    <source>
        <strain evidence="1 2">MAFF 301381</strain>
    </source>
</reference>
<organism evidence="1 2">
    <name type="scientific">Pseudomonas lactucae</name>
    <dbReference type="NCBI Taxonomy" id="2813360"/>
    <lineage>
        <taxon>Bacteria</taxon>
        <taxon>Pseudomonadati</taxon>
        <taxon>Pseudomonadota</taxon>
        <taxon>Gammaproteobacteria</taxon>
        <taxon>Pseudomonadales</taxon>
        <taxon>Pseudomonadaceae</taxon>
        <taxon>Pseudomonas</taxon>
    </lineage>
</organism>
<feature type="non-terminal residue" evidence="1">
    <location>
        <position position="1"/>
    </location>
</feature>
<gene>
    <name evidence="1" type="ORF">JWR99_01960</name>
</gene>
<comment type="caution">
    <text evidence="1">The sequence shown here is derived from an EMBL/GenBank/DDBJ whole genome shotgun (WGS) entry which is preliminary data.</text>
</comment>
<proteinExistence type="predicted"/>
<dbReference type="AlphaFoldDB" id="A0A9X0Y917"/>
<dbReference type="EMBL" id="JAFHKJ010000009">
    <property type="protein sequence ID" value="MBN2974814.1"/>
    <property type="molecule type" value="Genomic_DNA"/>
</dbReference>
<dbReference type="SUPFAM" id="SSF82199">
    <property type="entry name" value="SET domain"/>
    <property type="match status" value="1"/>
</dbReference>
<accession>A0A9X0Y917</accession>
<dbReference type="Proteomes" id="UP001154860">
    <property type="component" value="Unassembled WGS sequence"/>
</dbReference>
<evidence type="ECO:0000313" key="2">
    <source>
        <dbReference type="Proteomes" id="UP001154860"/>
    </source>
</evidence>
<protein>
    <submittedName>
        <fullName evidence="1">Uncharacterized protein</fullName>
    </submittedName>
</protein>
<dbReference type="RefSeq" id="WP_205519802.1">
    <property type="nucleotide sequence ID" value="NZ_JAFHKJ010000009.1"/>
</dbReference>
<evidence type="ECO:0000313" key="1">
    <source>
        <dbReference type="EMBL" id="MBN2974814.1"/>
    </source>
</evidence>
<dbReference type="InterPro" id="IPR046341">
    <property type="entry name" value="SET_dom_sf"/>
</dbReference>
<keyword evidence="2" id="KW-1185">Reference proteome</keyword>
<name>A0A9X0Y917_9PSED</name>
<dbReference type="Gene3D" id="2.170.270.10">
    <property type="entry name" value="SET domain"/>
    <property type="match status" value="1"/>
</dbReference>